<feature type="transmembrane region" description="Helical" evidence="9">
    <location>
        <begin position="189"/>
        <end position="208"/>
    </location>
</feature>
<gene>
    <name evidence="10" type="ORF">QOZ92_000208</name>
</gene>
<evidence type="ECO:0000256" key="7">
    <source>
        <dbReference type="ARBA" id="ARBA00022989"/>
    </source>
</evidence>
<comment type="caution">
    <text evidence="10">The sequence shown here is derived from an EMBL/GenBank/DDBJ whole genome shotgun (WGS) entry which is preliminary data.</text>
</comment>
<feature type="transmembrane region" description="Helical" evidence="9">
    <location>
        <begin position="7"/>
        <end position="27"/>
    </location>
</feature>
<feature type="transmembrane region" description="Helical" evidence="9">
    <location>
        <begin position="411"/>
        <end position="429"/>
    </location>
</feature>
<evidence type="ECO:0000256" key="9">
    <source>
        <dbReference type="RuleBase" id="RU362122"/>
    </source>
</evidence>
<dbReference type="PANTHER" id="PTHR30588">
    <property type="entry name" value="BRANCHED-CHAIN AMINO ACID TRANSPORT SYSTEM 2 CARRIER PROTEIN"/>
    <property type="match status" value="1"/>
</dbReference>
<evidence type="ECO:0000256" key="4">
    <source>
        <dbReference type="ARBA" id="ARBA00022475"/>
    </source>
</evidence>
<feature type="transmembrane region" description="Helical" evidence="9">
    <location>
        <begin position="373"/>
        <end position="391"/>
    </location>
</feature>
<dbReference type="PANTHER" id="PTHR30588:SF0">
    <property type="entry name" value="BRANCHED-CHAIN AMINO ACID PERMEASE BRNQ"/>
    <property type="match status" value="1"/>
</dbReference>
<evidence type="ECO:0000256" key="2">
    <source>
        <dbReference type="ARBA" id="ARBA00008540"/>
    </source>
</evidence>
<dbReference type="Gene3D" id="1.20.1740.10">
    <property type="entry name" value="Amino acid/polyamine transporter I"/>
    <property type="match status" value="1"/>
</dbReference>
<dbReference type="Pfam" id="PF05525">
    <property type="entry name" value="Branch_AA_trans"/>
    <property type="match status" value="1"/>
</dbReference>
<keyword evidence="5 9" id="KW-0812">Transmembrane</keyword>
<dbReference type="InterPro" id="IPR004685">
    <property type="entry name" value="Brnchd-chn_aa_trnsp_Livcs"/>
</dbReference>
<evidence type="ECO:0000256" key="6">
    <source>
        <dbReference type="ARBA" id="ARBA00022970"/>
    </source>
</evidence>
<feature type="transmembrane region" description="Helical" evidence="9">
    <location>
        <begin position="317"/>
        <end position="334"/>
    </location>
</feature>
<feature type="transmembrane region" description="Helical" evidence="9">
    <location>
        <begin position="228"/>
        <end position="248"/>
    </location>
</feature>
<keyword evidence="6 9" id="KW-0029">Amino-acid transport</keyword>
<feature type="transmembrane region" description="Helical" evidence="9">
    <location>
        <begin position="147"/>
        <end position="169"/>
    </location>
</feature>
<keyword evidence="11" id="KW-1185">Reference proteome</keyword>
<dbReference type="EMBL" id="JAUSWG010000001">
    <property type="protein sequence ID" value="MDQ0555098.1"/>
    <property type="molecule type" value="Genomic_DNA"/>
</dbReference>
<comment type="function">
    <text evidence="9">Component of the transport system for branched-chain amino acids.</text>
</comment>
<accession>A0ABU0MWW8</accession>
<comment type="subcellular location">
    <subcellularLocation>
        <location evidence="1 9">Cell membrane</location>
        <topology evidence="1 9">Multi-pass membrane protein</topology>
    </subcellularLocation>
</comment>
<evidence type="ECO:0000256" key="5">
    <source>
        <dbReference type="ARBA" id="ARBA00022692"/>
    </source>
</evidence>
<keyword evidence="3 9" id="KW-0813">Transport</keyword>
<evidence type="ECO:0000313" key="11">
    <source>
        <dbReference type="Proteomes" id="UP001232584"/>
    </source>
</evidence>
<protein>
    <recommendedName>
        <fullName evidence="9">Branched-chain amino acid transport system carrier protein</fullName>
    </recommendedName>
</protein>
<keyword evidence="4" id="KW-1003">Cell membrane</keyword>
<keyword evidence="7 9" id="KW-1133">Transmembrane helix</keyword>
<feature type="transmembrane region" description="Helical" evidence="9">
    <location>
        <begin position="39"/>
        <end position="62"/>
    </location>
</feature>
<proteinExistence type="inferred from homology"/>
<comment type="similarity">
    <text evidence="2 9">Belongs to the branched chain amino acid transporter family.</text>
</comment>
<keyword evidence="8 9" id="KW-0472">Membrane</keyword>
<feature type="transmembrane region" description="Helical" evidence="9">
    <location>
        <begin position="116"/>
        <end position="135"/>
    </location>
</feature>
<evidence type="ECO:0000256" key="8">
    <source>
        <dbReference type="ARBA" id="ARBA00023136"/>
    </source>
</evidence>
<feature type="transmembrane region" description="Helical" evidence="9">
    <location>
        <begin position="340"/>
        <end position="361"/>
    </location>
</feature>
<feature type="transmembrane region" description="Helical" evidence="9">
    <location>
        <begin position="74"/>
        <end position="96"/>
    </location>
</feature>
<dbReference type="Proteomes" id="UP001232584">
    <property type="component" value="Unassembled WGS sequence"/>
</dbReference>
<name>A0ABU0MWW8_9FIRM</name>
<dbReference type="NCBIfam" id="TIGR00796">
    <property type="entry name" value="livcs"/>
    <property type="match status" value="1"/>
</dbReference>
<organism evidence="10 11">
    <name type="scientific">Paraclostridium ghonii</name>
    <dbReference type="NCBI Taxonomy" id="29358"/>
    <lineage>
        <taxon>Bacteria</taxon>
        <taxon>Bacillati</taxon>
        <taxon>Bacillota</taxon>
        <taxon>Clostridia</taxon>
        <taxon>Peptostreptococcales</taxon>
        <taxon>Peptostreptococcaceae</taxon>
        <taxon>Paraclostridium</taxon>
    </lineage>
</organism>
<evidence type="ECO:0000256" key="1">
    <source>
        <dbReference type="ARBA" id="ARBA00004651"/>
    </source>
</evidence>
<feature type="transmembrane region" description="Helical" evidence="9">
    <location>
        <begin position="280"/>
        <end position="305"/>
    </location>
</feature>
<dbReference type="RefSeq" id="WP_307501676.1">
    <property type="nucleotide sequence ID" value="NZ_BAAACE010000026.1"/>
</dbReference>
<evidence type="ECO:0000256" key="3">
    <source>
        <dbReference type="ARBA" id="ARBA00022448"/>
    </source>
</evidence>
<evidence type="ECO:0000313" key="10">
    <source>
        <dbReference type="EMBL" id="MDQ0555098.1"/>
    </source>
</evidence>
<reference evidence="10 11" key="1">
    <citation type="submission" date="2023-07" db="EMBL/GenBank/DDBJ databases">
        <title>Genomic Encyclopedia of Type Strains, Phase IV (KMG-IV): sequencing the most valuable type-strain genomes for metagenomic binning, comparative biology and taxonomic classification.</title>
        <authorList>
            <person name="Goeker M."/>
        </authorList>
    </citation>
    <scope>NUCLEOTIDE SEQUENCE [LARGE SCALE GENOMIC DNA]</scope>
    <source>
        <strain evidence="10 11">DSM 15049</strain>
    </source>
</reference>
<sequence>MKNTNKDVIIVGFALFAMFFGAGNLIFPPFLGLISGESWKIGFTGFILADVGLALLAIAAAAKCGGEVNKILGRAGKTLATVIGISIMICLGPLLAIPRTAATTFEMGVQPVIGSVISPVIFSIIFFAIVLLLTIRPSKVVDIIGKVLTPALLVALSILIIKGIISPLGQISPDTLVDNVFSNGVSQGYQTMDALGAVALSTIIIASLHNKGYKSESEKVSLTIKAGLVAGIALCFVYGGLTFLGATISQSFAGQDVSTISQASLIVGITEQLLGYPGKAILGLIVALACLTTAIGLTSATGQYFTKLTNNKLKYEVVVVVVCIFSAIVSNFGVDTIIKFSAPILEIIYPVTILLVITTLFKNQIKNDNAIKGAAYVTLIISVLGVVNSLAKTYGLALDMSFLAALPFYKIGFNWIVPAIVGGILGNFIKPSDCVSVEVNKAG</sequence>